<feature type="domain" description="Response regulatory" evidence="7">
    <location>
        <begin position="311"/>
        <end position="426"/>
    </location>
</feature>
<sequence>MRYLIITSPIVYIIIAIIFQIEINTILLLVSTGISLYISISYLSTTEKEKLFLKEEIQYFIDSFQNIRKPITLVHTPLQNICNAMCPESIKKELSVSLRNIGCLNKHLTELMGLKHLHIQSQKLDITEYELGSFIKEKLYSQQSHAKRKCIKLDIKSEFNYVSIWGDTSKISPIIEKFISDAIDYIEPKTTLTVFIFLGSKYWEMKIADTENGKLAEIYDNNKYWIHKKKTEMECTFSKSILFKKLLDLCDGKIIINRIEHTISLRFPLALQSAESPEQTGVPYTIQNPKDEKVDILFQKTSCKRYSDKPVVVLVDSNDDFRLYLESCLSEKYTIKSFSDGTQALIDIREEYPDLVICDTELHEMSGDELSSRLKTSYETAIIPIILYGSHIDIDQHNKRRASLADTFLYMPLHIEDLKIEISVLIRNNHFLRRSFLQKVFGKQFLEVEGNDVLDENNYTFINQVKEFILRNIDKENLTIDEIASELYMSRTAFFNKWKALTGEAPKYFIYRICLEKARELLESGKYPVNVIPEMIGLKNLKNFRHKYKEHFGITPSESITKKQ</sequence>
<dbReference type="InterPro" id="IPR009057">
    <property type="entry name" value="Homeodomain-like_sf"/>
</dbReference>
<keyword evidence="5" id="KW-1133">Transmembrane helix</keyword>
<dbReference type="InterPro" id="IPR018060">
    <property type="entry name" value="HTH_AraC"/>
</dbReference>
<dbReference type="PANTHER" id="PTHR43547">
    <property type="entry name" value="TWO-COMPONENT HISTIDINE KINASE"/>
    <property type="match status" value="1"/>
</dbReference>
<dbReference type="AlphaFoldDB" id="K5CPX4"/>
<dbReference type="GO" id="GO:0043565">
    <property type="term" value="F:sequence-specific DNA binding"/>
    <property type="evidence" value="ECO:0007669"/>
    <property type="project" value="InterPro"/>
</dbReference>
<dbReference type="SMART" id="SM00342">
    <property type="entry name" value="HTH_ARAC"/>
    <property type="match status" value="1"/>
</dbReference>
<evidence type="ECO:0000259" key="6">
    <source>
        <dbReference type="PROSITE" id="PS01124"/>
    </source>
</evidence>
<protein>
    <recommendedName>
        <fullName evidence="10">HTH araC/xylS-type domain-containing protein</fullName>
    </recommendedName>
</protein>
<evidence type="ECO:0000256" key="4">
    <source>
        <dbReference type="PROSITE-ProRule" id="PRU00169"/>
    </source>
</evidence>
<dbReference type="GO" id="GO:0000155">
    <property type="term" value="F:phosphorelay sensor kinase activity"/>
    <property type="evidence" value="ECO:0007669"/>
    <property type="project" value="TreeGrafter"/>
</dbReference>
<dbReference type="Proteomes" id="UP000007995">
    <property type="component" value="Unassembled WGS sequence"/>
</dbReference>
<evidence type="ECO:0000313" key="9">
    <source>
        <dbReference type="Proteomes" id="UP000007995"/>
    </source>
</evidence>
<evidence type="ECO:0000313" key="8">
    <source>
        <dbReference type="EMBL" id="EKJ91435.1"/>
    </source>
</evidence>
<feature type="transmembrane region" description="Helical" evidence="5">
    <location>
        <begin position="12"/>
        <end position="38"/>
    </location>
</feature>
<name>K5CPX4_9BACE</name>
<keyword evidence="2" id="KW-0805">Transcription regulation</keyword>
<evidence type="ECO:0000256" key="3">
    <source>
        <dbReference type="ARBA" id="ARBA00023163"/>
    </source>
</evidence>
<proteinExistence type="predicted"/>
<dbReference type="Gene3D" id="3.40.50.2300">
    <property type="match status" value="1"/>
</dbReference>
<dbReference type="SUPFAM" id="SSF52172">
    <property type="entry name" value="CheY-like"/>
    <property type="match status" value="1"/>
</dbReference>
<gene>
    <name evidence="8" type="ORF">HMPREF1057_01778</name>
</gene>
<evidence type="ECO:0000259" key="7">
    <source>
        <dbReference type="PROSITE" id="PS50110"/>
    </source>
</evidence>
<dbReference type="RefSeq" id="WP_007761798.1">
    <property type="nucleotide sequence ID" value="NZ_AKBZ01000008.1"/>
</dbReference>
<dbReference type="OrthoDB" id="1035197at2"/>
<dbReference type="InterPro" id="IPR011006">
    <property type="entry name" value="CheY-like_superfamily"/>
</dbReference>
<accession>K5CPX4</accession>
<keyword evidence="3" id="KW-0804">Transcription</keyword>
<dbReference type="SMART" id="SM00448">
    <property type="entry name" value="REC"/>
    <property type="match status" value="1"/>
</dbReference>
<feature type="domain" description="HTH araC/xylS-type" evidence="6">
    <location>
        <begin position="463"/>
        <end position="562"/>
    </location>
</feature>
<dbReference type="HOGENOM" id="CLU_485447_0_0_10"/>
<dbReference type="PANTHER" id="PTHR43547:SF2">
    <property type="entry name" value="HYBRID SIGNAL TRANSDUCTION HISTIDINE KINASE C"/>
    <property type="match status" value="1"/>
</dbReference>
<dbReference type="InterPro" id="IPR001789">
    <property type="entry name" value="Sig_transdc_resp-reg_receiver"/>
</dbReference>
<feature type="modified residue" description="4-aspartylphosphate" evidence="4">
    <location>
        <position position="359"/>
    </location>
</feature>
<dbReference type="InterPro" id="IPR036890">
    <property type="entry name" value="HATPase_C_sf"/>
</dbReference>
<keyword evidence="1 4" id="KW-0597">Phosphoprotein</keyword>
<dbReference type="PROSITE" id="PS01124">
    <property type="entry name" value="HTH_ARAC_FAMILY_2"/>
    <property type="match status" value="1"/>
</dbReference>
<dbReference type="Gene3D" id="3.30.565.10">
    <property type="entry name" value="Histidine kinase-like ATPase, C-terminal domain"/>
    <property type="match status" value="1"/>
</dbReference>
<keyword evidence="5" id="KW-0812">Transmembrane</keyword>
<evidence type="ECO:0000256" key="1">
    <source>
        <dbReference type="ARBA" id="ARBA00022553"/>
    </source>
</evidence>
<evidence type="ECO:0000256" key="5">
    <source>
        <dbReference type="SAM" id="Phobius"/>
    </source>
</evidence>
<dbReference type="EMBL" id="AGXW01000005">
    <property type="protein sequence ID" value="EKJ91435.1"/>
    <property type="molecule type" value="Genomic_DNA"/>
</dbReference>
<evidence type="ECO:0000256" key="2">
    <source>
        <dbReference type="ARBA" id="ARBA00023015"/>
    </source>
</evidence>
<dbReference type="SUPFAM" id="SSF55874">
    <property type="entry name" value="ATPase domain of HSP90 chaperone/DNA topoisomerase II/histidine kinase"/>
    <property type="match status" value="1"/>
</dbReference>
<keyword evidence="5" id="KW-0472">Membrane</keyword>
<dbReference type="PROSITE" id="PS50110">
    <property type="entry name" value="RESPONSE_REGULATORY"/>
    <property type="match status" value="1"/>
</dbReference>
<evidence type="ECO:0008006" key="10">
    <source>
        <dbReference type="Google" id="ProtNLM"/>
    </source>
</evidence>
<dbReference type="Pfam" id="PF12833">
    <property type="entry name" value="HTH_18"/>
    <property type="match status" value="1"/>
</dbReference>
<dbReference type="Gene3D" id="1.10.10.60">
    <property type="entry name" value="Homeodomain-like"/>
    <property type="match status" value="1"/>
</dbReference>
<dbReference type="CDD" id="cd00156">
    <property type="entry name" value="REC"/>
    <property type="match status" value="1"/>
</dbReference>
<dbReference type="GO" id="GO:0003700">
    <property type="term" value="F:DNA-binding transcription factor activity"/>
    <property type="evidence" value="ECO:0007669"/>
    <property type="project" value="InterPro"/>
</dbReference>
<dbReference type="Pfam" id="PF00072">
    <property type="entry name" value="Response_reg"/>
    <property type="match status" value="1"/>
</dbReference>
<dbReference type="SUPFAM" id="SSF46689">
    <property type="entry name" value="Homeodomain-like"/>
    <property type="match status" value="1"/>
</dbReference>
<reference evidence="8 9" key="1">
    <citation type="submission" date="2012-02" db="EMBL/GenBank/DDBJ databases">
        <title>The Genome Sequence of Bacteroides finegoldii CL09T03C10.</title>
        <authorList>
            <consortium name="The Broad Institute Genome Sequencing Platform"/>
            <person name="Earl A."/>
            <person name="Ward D."/>
            <person name="Feldgarden M."/>
            <person name="Gevers D."/>
            <person name="Zitomersky N.L."/>
            <person name="Coyne M.J."/>
            <person name="Comstock L.E."/>
            <person name="Young S.K."/>
            <person name="Zeng Q."/>
            <person name="Gargeya S."/>
            <person name="Fitzgerald M."/>
            <person name="Haas B."/>
            <person name="Abouelleil A."/>
            <person name="Alvarado L."/>
            <person name="Arachchi H.M."/>
            <person name="Berlin A."/>
            <person name="Chapman S.B."/>
            <person name="Gearin G."/>
            <person name="Goldberg J."/>
            <person name="Griggs A."/>
            <person name="Gujja S."/>
            <person name="Hansen M."/>
            <person name="Heiman D."/>
            <person name="Howarth C."/>
            <person name="Larimer J."/>
            <person name="Lui A."/>
            <person name="MacDonald P.J.P."/>
            <person name="McCowen C."/>
            <person name="Montmayeur A."/>
            <person name="Murphy C."/>
            <person name="Neiman D."/>
            <person name="Pearson M."/>
            <person name="Priest M."/>
            <person name="Roberts A."/>
            <person name="Saif S."/>
            <person name="Shea T."/>
            <person name="Sisk P."/>
            <person name="Stolte C."/>
            <person name="Sykes S."/>
            <person name="Wortman J."/>
            <person name="Nusbaum C."/>
            <person name="Birren B."/>
        </authorList>
    </citation>
    <scope>NUCLEOTIDE SEQUENCE [LARGE SCALE GENOMIC DNA]</scope>
    <source>
        <strain evidence="8 9">CL09T03C10</strain>
    </source>
</reference>
<organism evidence="8 9">
    <name type="scientific">Bacteroides finegoldii CL09T03C10</name>
    <dbReference type="NCBI Taxonomy" id="997888"/>
    <lineage>
        <taxon>Bacteria</taxon>
        <taxon>Pseudomonadati</taxon>
        <taxon>Bacteroidota</taxon>
        <taxon>Bacteroidia</taxon>
        <taxon>Bacteroidales</taxon>
        <taxon>Bacteroidaceae</taxon>
        <taxon>Bacteroides</taxon>
    </lineage>
</organism>
<comment type="caution">
    <text evidence="8">The sequence shown here is derived from an EMBL/GenBank/DDBJ whole genome shotgun (WGS) entry which is preliminary data.</text>
</comment>